<proteinExistence type="predicted"/>
<evidence type="ECO:0000313" key="2">
    <source>
        <dbReference type="Proteomes" id="UP000700596"/>
    </source>
</evidence>
<dbReference type="AlphaFoldDB" id="A0A9P9IGP3"/>
<organism evidence="1 2">
    <name type="scientific">Dendryphion nanum</name>
    <dbReference type="NCBI Taxonomy" id="256645"/>
    <lineage>
        <taxon>Eukaryota</taxon>
        <taxon>Fungi</taxon>
        <taxon>Dikarya</taxon>
        <taxon>Ascomycota</taxon>
        <taxon>Pezizomycotina</taxon>
        <taxon>Dothideomycetes</taxon>
        <taxon>Pleosporomycetidae</taxon>
        <taxon>Pleosporales</taxon>
        <taxon>Torulaceae</taxon>
        <taxon>Dendryphion</taxon>
    </lineage>
</organism>
<sequence>MDSNTAGNMGFKESKTITGYKAVDDRLNKAIQLAKDRGIEYQNLMEFGLGHKSALFKFIEEGSGIPDMQRRLPQYKLLEIRYKVHEHLRWCLLNHSNGGWLENFFHEPAFVKMLLDRIEKEWKPSHFFPELIDDDYTKAVEELIVVKFIEEKYSPVQIATLLAKDQEVEWGVRVMGNSLKLPDSLSLTLYLYWLLDEKNSKRLDELFKKDSRIFTKEQLQDRLATLIGPVQ</sequence>
<keyword evidence="2" id="KW-1185">Reference proteome</keyword>
<gene>
    <name evidence="1" type="ORF">B0J11DRAFT_582778</name>
</gene>
<dbReference type="Proteomes" id="UP000700596">
    <property type="component" value="Unassembled WGS sequence"/>
</dbReference>
<accession>A0A9P9IGP3</accession>
<dbReference type="EMBL" id="JAGMWT010000012">
    <property type="protein sequence ID" value="KAH7118999.1"/>
    <property type="molecule type" value="Genomic_DNA"/>
</dbReference>
<name>A0A9P9IGP3_9PLEO</name>
<reference evidence="1" key="1">
    <citation type="journal article" date="2021" name="Nat. Commun.">
        <title>Genetic determinants of endophytism in the Arabidopsis root mycobiome.</title>
        <authorList>
            <person name="Mesny F."/>
            <person name="Miyauchi S."/>
            <person name="Thiergart T."/>
            <person name="Pickel B."/>
            <person name="Atanasova L."/>
            <person name="Karlsson M."/>
            <person name="Huettel B."/>
            <person name="Barry K.W."/>
            <person name="Haridas S."/>
            <person name="Chen C."/>
            <person name="Bauer D."/>
            <person name="Andreopoulos W."/>
            <person name="Pangilinan J."/>
            <person name="LaButti K."/>
            <person name="Riley R."/>
            <person name="Lipzen A."/>
            <person name="Clum A."/>
            <person name="Drula E."/>
            <person name="Henrissat B."/>
            <person name="Kohler A."/>
            <person name="Grigoriev I.V."/>
            <person name="Martin F.M."/>
            <person name="Hacquard S."/>
        </authorList>
    </citation>
    <scope>NUCLEOTIDE SEQUENCE</scope>
    <source>
        <strain evidence="1">MPI-CAGE-CH-0243</strain>
    </source>
</reference>
<evidence type="ECO:0000313" key="1">
    <source>
        <dbReference type="EMBL" id="KAH7118999.1"/>
    </source>
</evidence>
<comment type="caution">
    <text evidence="1">The sequence shown here is derived from an EMBL/GenBank/DDBJ whole genome shotgun (WGS) entry which is preliminary data.</text>
</comment>
<protein>
    <submittedName>
        <fullName evidence="1">Uncharacterized protein</fullName>
    </submittedName>
</protein>